<proteinExistence type="predicted"/>
<dbReference type="Pfam" id="PF07729">
    <property type="entry name" value="FCD"/>
    <property type="match status" value="1"/>
</dbReference>
<dbReference type="RefSeq" id="WP_210897926.1">
    <property type="nucleotide sequence ID" value="NZ_CP071696.1"/>
</dbReference>
<evidence type="ECO:0000259" key="6">
    <source>
        <dbReference type="SMART" id="SM00903"/>
    </source>
</evidence>
<evidence type="ECO:0000256" key="3">
    <source>
        <dbReference type="ARBA" id="ARBA00023125"/>
    </source>
</evidence>
<keyword evidence="1" id="KW-0560">Oxidoreductase</keyword>
<evidence type="ECO:0000259" key="5">
    <source>
        <dbReference type="SMART" id="SM00895"/>
    </source>
</evidence>
<dbReference type="AlphaFoldDB" id="A0A975IN99"/>
<evidence type="ECO:0000256" key="4">
    <source>
        <dbReference type="ARBA" id="ARBA00023163"/>
    </source>
</evidence>
<dbReference type="SMART" id="SM00895">
    <property type="entry name" value="FCD"/>
    <property type="match status" value="1"/>
</dbReference>
<dbReference type="InterPro" id="IPR011711">
    <property type="entry name" value="GntR_C"/>
</dbReference>
<sequence length="325" mass="34580">MSDHSPGAMAATQDGFKQAARRFASGVTVVTTRLDDDTVHGITVSSFASLSINPLLITVSLMSESRMLGLVKDSQRFAVSILGEDQQDVSAYFATRGRPEAKGGFDGIRTVAGITGSPIVDGAVAYFDCEVHEIVAGGDHEILVGSVVATGGSSGKPLLYYDGDYRSLPGDDDRLADGVRMQVRLAGLETGEILETQSAMDPAVAALAAAHATAEDLEELQRLLDEEAAAIGDQVGFTRVGMDFHVALAKASKNRFLHASLEALQRERQLLFAPRNEIAKSHRSHDYHLRLVDAIAAGDPQAARALMAEHVGVIGEGLQSELQVR</sequence>
<feature type="domain" description="Flavin reductase like" evidence="6">
    <location>
        <begin position="20"/>
        <end position="167"/>
    </location>
</feature>
<keyword evidence="2" id="KW-0805">Transcription regulation</keyword>
<dbReference type="EMBL" id="CP071696">
    <property type="protein sequence ID" value="QTX04388.1"/>
    <property type="molecule type" value="Genomic_DNA"/>
</dbReference>
<dbReference type="GO" id="GO:0042602">
    <property type="term" value="F:riboflavin reductase (NADPH) activity"/>
    <property type="evidence" value="ECO:0007669"/>
    <property type="project" value="TreeGrafter"/>
</dbReference>
<dbReference type="InterPro" id="IPR050268">
    <property type="entry name" value="NADH-dep_flavin_reductase"/>
</dbReference>
<keyword evidence="3" id="KW-0238">DNA-binding</keyword>
<dbReference type="GO" id="GO:0003677">
    <property type="term" value="F:DNA binding"/>
    <property type="evidence" value="ECO:0007669"/>
    <property type="project" value="UniProtKB-KW"/>
</dbReference>
<dbReference type="InterPro" id="IPR008920">
    <property type="entry name" value="TF_FadR/GntR_C"/>
</dbReference>
<dbReference type="Gene3D" id="2.30.110.10">
    <property type="entry name" value="Electron Transport, Fmn-binding Protein, Chain A"/>
    <property type="match status" value="1"/>
</dbReference>
<protein>
    <submittedName>
        <fullName evidence="7">Flavin reductase</fullName>
    </submittedName>
</protein>
<name>A0A975IN99_9MICO</name>
<dbReference type="SMART" id="SM00903">
    <property type="entry name" value="Flavin_Reduct"/>
    <property type="match status" value="1"/>
</dbReference>
<dbReference type="Proteomes" id="UP000671914">
    <property type="component" value="Chromosome"/>
</dbReference>
<evidence type="ECO:0000313" key="8">
    <source>
        <dbReference type="Proteomes" id="UP000671914"/>
    </source>
</evidence>
<dbReference type="GO" id="GO:0010181">
    <property type="term" value="F:FMN binding"/>
    <property type="evidence" value="ECO:0007669"/>
    <property type="project" value="InterPro"/>
</dbReference>
<dbReference type="SUPFAM" id="SSF50475">
    <property type="entry name" value="FMN-binding split barrel"/>
    <property type="match status" value="1"/>
</dbReference>
<dbReference type="KEGG" id="aarc:G127AT_14115"/>
<accession>A0A975IN99</accession>
<dbReference type="InterPro" id="IPR012349">
    <property type="entry name" value="Split_barrel_FMN-bd"/>
</dbReference>
<dbReference type="Gene3D" id="1.20.120.530">
    <property type="entry name" value="GntR ligand-binding domain-like"/>
    <property type="match status" value="1"/>
</dbReference>
<dbReference type="InterPro" id="IPR002563">
    <property type="entry name" value="Flavin_Rdtase-like_dom"/>
</dbReference>
<evidence type="ECO:0000256" key="1">
    <source>
        <dbReference type="ARBA" id="ARBA00023002"/>
    </source>
</evidence>
<gene>
    <name evidence="7" type="ORF">G127AT_14115</name>
</gene>
<dbReference type="SUPFAM" id="SSF48008">
    <property type="entry name" value="GntR ligand-binding domain-like"/>
    <property type="match status" value="1"/>
</dbReference>
<evidence type="ECO:0000313" key="7">
    <source>
        <dbReference type="EMBL" id="QTX04388.1"/>
    </source>
</evidence>
<dbReference type="PANTHER" id="PTHR30466:SF1">
    <property type="entry name" value="FMN REDUCTASE (NADH) RUTF"/>
    <property type="match status" value="1"/>
</dbReference>
<dbReference type="Pfam" id="PF01613">
    <property type="entry name" value="Flavin_Reduct"/>
    <property type="match status" value="1"/>
</dbReference>
<reference evidence="7" key="1">
    <citation type="submission" date="2021-03" db="EMBL/GenBank/DDBJ databases">
        <title>Agromyces archimandritus sp. nov., isolated from the cockroach Archimandrita tessellata.</title>
        <authorList>
            <person name="Guzman J."/>
            <person name="Ortuzar M."/>
            <person name="Poehlein A."/>
            <person name="Daniel R."/>
            <person name="Trujillo M."/>
            <person name="Vilcinskas A."/>
        </authorList>
    </citation>
    <scope>NUCLEOTIDE SEQUENCE</scope>
    <source>
        <strain evidence="7">G127AT</strain>
    </source>
</reference>
<keyword evidence="8" id="KW-1185">Reference proteome</keyword>
<dbReference type="PANTHER" id="PTHR30466">
    <property type="entry name" value="FLAVIN REDUCTASE"/>
    <property type="match status" value="1"/>
</dbReference>
<evidence type="ECO:0000256" key="2">
    <source>
        <dbReference type="ARBA" id="ARBA00023015"/>
    </source>
</evidence>
<organism evidence="7 8">
    <name type="scientific">Agromyces archimandritae</name>
    <dbReference type="NCBI Taxonomy" id="2781962"/>
    <lineage>
        <taxon>Bacteria</taxon>
        <taxon>Bacillati</taxon>
        <taxon>Actinomycetota</taxon>
        <taxon>Actinomycetes</taxon>
        <taxon>Micrococcales</taxon>
        <taxon>Microbacteriaceae</taxon>
        <taxon>Agromyces</taxon>
    </lineage>
</organism>
<keyword evidence="4" id="KW-0804">Transcription</keyword>
<feature type="domain" description="GntR C-terminal" evidence="5">
    <location>
        <begin position="192"/>
        <end position="313"/>
    </location>
</feature>